<organism evidence="2 3">
    <name type="scientific">Nakamurella panacisegetis</name>
    <dbReference type="NCBI Taxonomy" id="1090615"/>
    <lineage>
        <taxon>Bacteria</taxon>
        <taxon>Bacillati</taxon>
        <taxon>Actinomycetota</taxon>
        <taxon>Actinomycetes</taxon>
        <taxon>Nakamurellales</taxon>
        <taxon>Nakamurellaceae</taxon>
        <taxon>Nakamurella</taxon>
    </lineage>
</organism>
<dbReference type="AlphaFoldDB" id="A0A1H0KKV1"/>
<evidence type="ECO:0000313" key="2">
    <source>
        <dbReference type="EMBL" id="SDO56525.1"/>
    </source>
</evidence>
<reference evidence="2 3" key="1">
    <citation type="submission" date="2016-10" db="EMBL/GenBank/DDBJ databases">
        <authorList>
            <person name="de Groot N.N."/>
        </authorList>
    </citation>
    <scope>NUCLEOTIDE SEQUENCE [LARGE SCALE GENOMIC DNA]</scope>
    <source>
        <strain evidence="3">P4-7,KCTC 19426,CECT 7604</strain>
    </source>
</reference>
<dbReference type="SUPFAM" id="SSF89392">
    <property type="entry name" value="Prokaryotic lipoproteins and lipoprotein localization factors"/>
    <property type="match status" value="1"/>
</dbReference>
<dbReference type="Proteomes" id="UP000198741">
    <property type="component" value="Chromosome I"/>
</dbReference>
<evidence type="ECO:0000256" key="1">
    <source>
        <dbReference type="SAM" id="MobiDB-lite"/>
    </source>
</evidence>
<dbReference type="PANTHER" id="PTHR37507">
    <property type="entry name" value="SPORULATION PROTEIN YDCC"/>
    <property type="match status" value="1"/>
</dbReference>
<accession>A0A1H0KKV1</accession>
<dbReference type="InterPro" id="IPR052944">
    <property type="entry name" value="Sporulation_related"/>
</dbReference>
<name>A0A1H0KKV1_9ACTN</name>
<proteinExistence type="predicted"/>
<dbReference type="InterPro" id="IPR029046">
    <property type="entry name" value="LolA/LolB/LppX"/>
</dbReference>
<protein>
    <submittedName>
        <fullName evidence="2">Outer membrane lipoprotein-sorting protein</fullName>
    </submittedName>
</protein>
<dbReference type="STRING" id="1090615.SAMN04515671_1346"/>
<evidence type="ECO:0000313" key="3">
    <source>
        <dbReference type="Proteomes" id="UP000198741"/>
    </source>
</evidence>
<sequence length="369" mass="37251">MNRSALFRWAAPVAVAAVLVGGTLTVHAVAQSAGSGSLPPRTAAQLLVDLEQAKLTALSGTVVQSSDLGLPNLPDLSGGTSADLTSLITGTHTLRVWYDGPQKARLALLGRLGESDVIRNGADLWIWSSQSNTATHRALSSASSSGTRSDGTGLFGLATGSAVPTDPQQAADAALAAITPTTVVTPDATASVAGHAAYQLTLAPRVAGSLISSIRLAIDGTTHIPLRVQVFAAGQSTPAFEVAYTSVTFSAPDAAEFTFDPPPGAKVTQDTGASPGVIRRSTGGSTPTPRVAPRVVGSGWTSVLVTSTDSMPSGGTLGRMLAALPKVSGSWGSGHLLAGTAFSLLIADDGRVAVGAVDPAVLYRALATR</sequence>
<feature type="region of interest" description="Disordered" evidence="1">
    <location>
        <begin position="266"/>
        <end position="289"/>
    </location>
</feature>
<gene>
    <name evidence="2" type="ORF">SAMN04515671_1346</name>
</gene>
<keyword evidence="3" id="KW-1185">Reference proteome</keyword>
<dbReference type="RefSeq" id="WP_090475275.1">
    <property type="nucleotide sequence ID" value="NZ_LT629710.1"/>
</dbReference>
<dbReference type="EMBL" id="LT629710">
    <property type="protein sequence ID" value="SDO56525.1"/>
    <property type="molecule type" value="Genomic_DNA"/>
</dbReference>
<keyword evidence="2" id="KW-0449">Lipoprotein</keyword>
<dbReference type="PANTHER" id="PTHR37507:SF2">
    <property type="entry name" value="SPORULATION PROTEIN YDCC"/>
    <property type="match status" value="1"/>
</dbReference>
<dbReference type="Gene3D" id="2.50.20.10">
    <property type="entry name" value="Lipoprotein localisation LolA/LolB/LppX"/>
    <property type="match status" value="1"/>
</dbReference>
<dbReference type="OrthoDB" id="4822274at2"/>